<evidence type="ECO:0000256" key="1">
    <source>
        <dbReference type="SAM" id="SignalP"/>
    </source>
</evidence>
<feature type="signal peptide" evidence="1">
    <location>
        <begin position="1"/>
        <end position="18"/>
    </location>
</feature>
<dbReference type="InterPro" id="IPR012467">
    <property type="entry name" value="DUF1684"/>
</dbReference>
<dbReference type="PANTHER" id="PTHR41913:SF1">
    <property type="entry name" value="DUF1684 DOMAIN-CONTAINING PROTEIN"/>
    <property type="match status" value="1"/>
</dbReference>
<gene>
    <name evidence="2" type="ORF">ABS768_08135</name>
</gene>
<keyword evidence="3" id="KW-1185">Reference proteome</keyword>
<dbReference type="Proteomes" id="UP001629059">
    <property type="component" value="Unassembled WGS sequence"/>
</dbReference>
<proteinExistence type="predicted"/>
<dbReference type="Pfam" id="PF07920">
    <property type="entry name" value="DUF1684"/>
    <property type="match status" value="1"/>
</dbReference>
<feature type="chain" id="PRO_5046206249" evidence="1">
    <location>
        <begin position="19"/>
        <end position="200"/>
    </location>
</feature>
<reference evidence="2 3" key="1">
    <citation type="submission" date="2024-06" db="EMBL/GenBank/DDBJ databases">
        <authorList>
            <person name="Kaempfer P."/>
            <person name="Viver T."/>
        </authorList>
    </citation>
    <scope>NUCLEOTIDE SEQUENCE [LARGE SCALE GENOMIC DNA]</scope>
    <source>
        <strain evidence="2 3">ST-75</strain>
    </source>
</reference>
<name>A0ABW8YC82_9FLAO</name>
<dbReference type="EMBL" id="JBELQB010000005">
    <property type="protein sequence ID" value="MFL9837462.1"/>
    <property type="molecule type" value="Genomic_DNA"/>
</dbReference>
<organism evidence="2 3">
    <name type="scientific">Flavobacterium rhizophilum</name>
    <dbReference type="NCBI Taxonomy" id="3163296"/>
    <lineage>
        <taxon>Bacteria</taxon>
        <taxon>Pseudomonadati</taxon>
        <taxon>Bacteroidota</taxon>
        <taxon>Flavobacteriia</taxon>
        <taxon>Flavobacteriales</taxon>
        <taxon>Flavobacteriaceae</taxon>
        <taxon>Flavobacterium</taxon>
    </lineage>
</organism>
<evidence type="ECO:0000313" key="2">
    <source>
        <dbReference type="EMBL" id="MFL9837462.1"/>
    </source>
</evidence>
<accession>A0ABW8YC82</accession>
<comment type="caution">
    <text evidence="2">The sequence shown here is derived from an EMBL/GenBank/DDBJ whole genome shotgun (WGS) entry which is preliminary data.</text>
</comment>
<dbReference type="PANTHER" id="PTHR41913">
    <property type="entry name" value="DUF1684 DOMAIN-CONTAINING PROTEIN"/>
    <property type="match status" value="1"/>
</dbReference>
<keyword evidence="1" id="KW-0732">Signal</keyword>
<protein>
    <submittedName>
        <fullName evidence="2">DUF1684 domain-containing protein</fullName>
    </submittedName>
</protein>
<evidence type="ECO:0000313" key="3">
    <source>
        <dbReference type="Proteomes" id="UP001629059"/>
    </source>
</evidence>
<sequence length="200" mass="23080">MRNIIIYGILLLSFMAKAQECSKENALAFQEKMNKEYANPDESPLTKEDIKTFKSLDFYPIDTDFCVEAKLVVTPNEKPFYMQTTTSRKPRYRKYGELHFTLKGKEVKLDVFQSMDMMKMEEYNDYLFLPFTDLTSGNGSYGGGRYVDLKIPAGNTLTIDFNTAYNPYCAYNHSFSCPVPPEQNDILVEIKAGVKEYKKH</sequence>
<dbReference type="RefSeq" id="WP_408074464.1">
    <property type="nucleotide sequence ID" value="NZ_JBELQB010000005.1"/>
</dbReference>